<feature type="domain" description="HPr" evidence="1">
    <location>
        <begin position="20"/>
        <end position="78"/>
    </location>
</feature>
<name>A0A366XVU2_9BACI</name>
<organism evidence="2 3">
    <name type="scientific">Bacillus taeanensis</name>
    <dbReference type="NCBI Taxonomy" id="273032"/>
    <lineage>
        <taxon>Bacteria</taxon>
        <taxon>Bacillati</taxon>
        <taxon>Bacillota</taxon>
        <taxon>Bacilli</taxon>
        <taxon>Bacillales</taxon>
        <taxon>Bacillaceae</taxon>
        <taxon>Bacillus</taxon>
    </lineage>
</organism>
<dbReference type="Proteomes" id="UP000253314">
    <property type="component" value="Unassembled WGS sequence"/>
</dbReference>
<dbReference type="InterPro" id="IPR035895">
    <property type="entry name" value="HPr-like_sf"/>
</dbReference>
<dbReference type="OrthoDB" id="2884787at2"/>
<dbReference type="RefSeq" id="WP_113806472.1">
    <property type="nucleotide sequence ID" value="NZ_QOCW01000012.1"/>
</dbReference>
<proteinExistence type="predicted"/>
<evidence type="ECO:0000313" key="3">
    <source>
        <dbReference type="Proteomes" id="UP000253314"/>
    </source>
</evidence>
<dbReference type="SUPFAM" id="SSF55594">
    <property type="entry name" value="HPr-like"/>
    <property type="match status" value="1"/>
</dbReference>
<dbReference type="EMBL" id="QOCW01000012">
    <property type="protein sequence ID" value="RBW69265.1"/>
    <property type="molecule type" value="Genomic_DNA"/>
</dbReference>
<evidence type="ECO:0000259" key="1">
    <source>
        <dbReference type="Pfam" id="PF00381"/>
    </source>
</evidence>
<dbReference type="InterPro" id="IPR000032">
    <property type="entry name" value="HPr-like"/>
</dbReference>
<gene>
    <name evidence="2" type="ORF">DS031_12870</name>
</gene>
<dbReference type="Gene3D" id="3.30.1340.10">
    <property type="entry name" value="HPr-like"/>
    <property type="match status" value="1"/>
</dbReference>
<dbReference type="AlphaFoldDB" id="A0A366XVU2"/>
<reference evidence="2 3" key="1">
    <citation type="submission" date="2018-07" db="EMBL/GenBank/DDBJ databases">
        <title>Lottiidibacillus patelloidae gen. nov., sp. nov., isolated from the intestinal tract of a marine limpet and the reclassification of B. taeanensis BH030017T, B. algicola KMM 3737T and B. hwajinpoensis SW-72T as genus Lottiidibacillus.</title>
        <authorList>
            <person name="Liu R."/>
            <person name="Huang Z."/>
        </authorList>
    </citation>
    <scope>NUCLEOTIDE SEQUENCE [LARGE SCALE GENOMIC DNA]</scope>
    <source>
        <strain evidence="2 3">BH030017</strain>
    </source>
</reference>
<sequence length="81" mass="9023">MEYSTQCLLSKKINHEQIIKLVSKANQFDSYILIEANNMVLNAKSLLSMCQLPQSKGAISLTAFGNDCKSAINELKQLCIE</sequence>
<evidence type="ECO:0000313" key="2">
    <source>
        <dbReference type="EMBL" id="RBW69265.1"/>
    </source>
</evidence>
<protein>
    <recommendedName>
        <fullName evidence="1">HPr domain-containing protein</fullName>
    </recommendedName>
</protein>
<accession>A0A366XVU2</accession>
<comment type="caution">
    <text evidence="2">The sequence shown here is derived from an EMBL/GenBank/DDBJ whole genome shotgun (WGS) entry which is preliminary data.</text>
</comment>
<dbReference type="Pfam" id="PF00381">
    <property type="entry name" value="PTS-HPr"/>
    <property type="match status" value="1"/>
</dbReference>
<keyword evidence="3" id="KW-1185">Reference proteome</keyword>